<feature type="compositionally biased region" description="Polar residues" evidence="1">
    <location>
        <begin position="121"/>
        <end position="133"/>
    </location>
</feature>
<reference evidence="4" key="1">
    <citation type="submission" date="2015-10" db="EMBL/GenBank/DDBJ databases">
        <title>Niche specialization of a soil ammonia-oxidizing archaeon, Candidatus Nitrosocosmicus oleophilus.</title>
        <authorList>
            <person name="Jung M.-Y."/>
            <person name="Rhee S.-K."/>
        </authorList>
    </citation>
    <scope>NUCLEOTIDE SEQUENCE [LARGE SCALE GENOMIC DNA]</scope>
    <source>
        <strain evidence="4">MY3</strain>
    </source>
</reference>
<keyword evidence="2" id="KW-0812">Transmembrane</keyword>
<feature type="region of interest" description="Disordered" evidence="1">
    <location>
        <begin position="56"/>
        <end position="79"/>
    </location>
</feature>
<feature type="compositionally biased region" description="Polar residues" evidence="1">
    <location>
        <begin position="56"/>
        <end position="66"/>
    </location>
</feature>
<accession>A0A654M4J3</accession>
<gene>
    <name evidence="3" type="ORF">NMY3_03244</name>
</gene>
<dbReference type="EMBL" id="CP012850">
    <property type="protein sequence ID" value="ALI37429.1"/>
    <property type="molecule type" value="Genomic_DNA"/>
</dbReference>
<keyword evidence="2" id="KW-0472">Membrane</keyword>
<feature type="transmembrane region" description="Helical" evidence="2">
    <location>
        <begin position="12"/>
        <end position="33"/>
    </location>
</feature>
<evidence type="ECO:0000256" key="2">
    <source>
        <dbReference type="SAM" id="Phobius"/>
    </source>
</evidence>
<dbReference type="KEGG" id="taa:NMY3_03244"/>
<proteinExistence type="predicted"/>
<organism evidence="3 4">
    <name type="scientific">Candidatus Nitrosocosmicus oleophilus</name>
    <dbReference type="NCBI Taxonomy" id="1353260"/>
    <lineage>
        <taxon>Archaea</taxon>
        <taxon>Nitrososphaerota</taxon>
        <taxon>Nitrososphaeria</taxon>
        <taxon>Nitrososphaerales</taxon>
        <taxon>Nitrososphaeraceae</taxon>
        <taxon>Candidatus Nitrosocosmicus</taxon>
    </lineage>
</organism>
<protein>
    <submittedName>
        <fullName evidence="3">Uncharacterized protein</fullName>
    </submittedName>
</protein>
<feature type="compositionally biased region" description="Low complexity" evidence="1">
    <location>
        <begin position="67"/>
        <end position="78"/>
    </location>
</feature>
<sequence>MGKYDRRVFSLMNKILTGIVSALLVAGIVGIYIPHVSATVAQEELEFCSGNSALGQKATSSAEQGPSQDQASGSDAQSIAPEFNALTGNSLNFNAQQNGECFSPLEATNGAPLGAAESENPLASTTALQNSTN</sequence>
<evidence type="ECO:0000256" key="1">
    <source>
        <dbReference type="SAM" id="MobiDB-lite"/>
    </source>
</evidence>
<feature type="region of interest" description="Disordered" evidence="1">
    <location>
        <begin position="103"/>
        <end position="133"/>
    </location>
</feature>
<keyword evidence="2" id="KW-1133">Transmembrane helix</keyword>
<name>A0A654M4J3_9ARCH</name>
<evidence type="ECO:0000313" key="3">
    <source>
        <dbReference type="EMBL" id="ALI37429.1"/>
    </source>
</evidence>
<keyword evidence="4" id="KW-1185">Reference proteome</keyword>
<dbReference type="Proteomes" id="UP000058925">
    <property type="component" value="Chromosome"/>
</dbReference>
<dbReference type="AlphaFoldDB" id="A0A654M4J3"/>
<evidence type="ECO:0000313" key="4">
    <source>
        <dbReference type="Proteomes" id="UP000058925"/>
    </source>
</evidence>